<evidence type="ECO:0000313" key="4">
    <source>
        <dbReference type="EMBL" id="GGS28327.1"/>
    </source>
</evidence>
<dbReference type="GO" id="GO:0043024">
    <property type="term" value="F:ribosomal small subunit binding"/>
    <property type="evidence" value="ECO:0007669"/>
    <property type="project" value="TreeGrafter"/>
</dbReference>
<dbReference type="InterPro" id="IPR032528">
    <property type="entry name" value="Ribosom_S30AE_C"/>
</dbReference>
<dbReference type="Pfam" id="PF16321">
    <property type="entry name" value="Ribosom_S30AE_C"/>
    <property type="match status" value="2"/>
</dbReference>
<dbReference type="SUPFAM" id="SSF69754">
    <property type="entry name" value="Ribosome binding protein Y (YfiA homologue)"/>
    <property type="match status" value="1"/>
</dbReference>
<dbReference type="GO" id="GO:0022627">
    <property type="term" value="C:cytosolic small ribosomal subunit"/>
    <property type="evidence" value="ECO:0007669"/>
    <property type="project" value="TreeGrafter"/>
</dbReference>
<feature type="compositionally biased region" description="Basic residues" evidence="2">
    <location>
        <begin position="101"/>
        <end position="111"/>
    </location>
</feature>
<evidence type="ECO:0000256" key="1">
    <source>
        <dbReference type="ARBA" id="ARBA00022845"/>
    </source>
</evidence>
<evidence type="ECO:0000313" key="5">
    <source>
        <dbReference type="Proteomes" id="UP000660680"/>
    </source>
</evidence>
<dbReference type="Proteomes" id="UP000660680">
    <property type="component" value="Unassembled WGS sequence"/>
</dbReference>
<gene>
    <name evidence="4" type="ORF">GCM10010171_21670</name>
</gene>
<sequence>MSHATTDRTAPIVTVRGVLGLGIGEYAEAKVNAALEHAHGPVHRVRITITRLPDPAVAEAVEATSHVDVDGTVLHTHARADTARTAVDRLTHRLARQLRTHSRRGRGHRVTTVHDGPAPGRTVVSHPTYSADRCSVEDAIADMEALDYAFHLFTHTSGEDCLLRRTTEGYLLAAAHGTPPWIGPDLPVWPSDQSAARLTAQQAQARLDLSAEPALFYLDDTDGRGRLLYRRDDGGYGLVTAAD</sequence>
<evidence type="ECO:0000259" key="3">
    <source>
        <dbReference type="Pfam" id="PF16321"/>
    </source>
</evidence>
<reference evidence="4" key="2">
    <citation type="submission" date="2020-09" db="EMBL/GenBank/DDBJ databases">
        <authorList>
            <person name="Sun Q."/>
            <person name="Ohkuma M."/>
        </authorList>
    </citation>
    <scope>NUCLEOTIDE SEQUENCE</scope>
    <source>
        <strain evidence="4">JCM 3276</strain>
    </source>
</reference>
<dbReference type="PANTHER" id="PTHR33231:SF1">
    <property type="entry name" value="30S RIBOSOMAL PROTEIN"/>
    <property type="match status" value="1"/>
</dbReference>
<dbReference type="EMBL" id="BMRB01000002">
    <property type="protein sequence ID" value="GGS28327.1"/>
    <property type="molecule type" value="Genomic_DNA"/>
</dbReference>
<dbReference type="InterPro" id="IPR038416">
    <property type="entry name" value="Ribosom_S30AE_C_sf"/>
</dbReference>
<accession>A0A918GEA1</accession>
<dbReference type="InterPro" id="IPR036567">
    <property type="entry name" value="RHF-like"/>
</dbReference>
<dbReference type="InterPro" id="IPR003489">
    <property type="entry name" value="RHF/RaiA"/>
</dbReference>
<comment type="caution">
    <text evidence="4">The sequence shown here is derived from an EMBL/GenBank/DDBJ whole genome shotgun (WGS) entry which is preliminary data.</text>
</comment>
<dbReference type="PANTHER" id="PTHR33231">
    <property type="entry name" value="30S RIBOSOMAL PROTEIN"/>
    <property type="match status" value="1"/>
</dbReference>
<keyword evidence="5" id="KW-1185">Reference proteome</keyword>
<dbReference type="InterPro" id="IPR050574">
    <property type="entry name" value="HPF/YfiA_ribosome-assoc"/>
</dbReference>
<proteinExistence type="predicted"/>
<dbReference type="GO" id="GO:0045900">
    <property type="term" value="P:negative regulation of translational elongation"/>
    <property type="evidence" value="ECO:0007669"/>
    <property type="project" value="TreeGrafter"/>
</dbReference>
<protein>
    <recommendedName>
        <fullName evidence="3">Sigma 54 modulation/S30EA ribosomal protein C-terminal domain-containing protein</fullName>
    </recommendedName>
</protein>
<dbReference type="AlphaFoldDB" id="A0A918GEA1"/>
<dbReference type="Gene3D" id="3.30.505.50">
    <property type="entry name" value="Sigma 54 modulation/S30EA ribosomal protein, C-terminal domain"/>
    <property type="match status" value="1"/>
</dbReference>
<reference evidence="4" key="1">
    <citation type="journal article" date="2014" name="Int. J. Syst. Evol. Microbiol.">
        <title>Complete genome sequence of Corynebacterium casei LMG S-19264T (=DSM 44701T), isolated from a smear-ripened cheese.</title>
        <authorList>
            <consortium name="US DOE Joint Genome Institute (JGI-PGF)"/>
            <person name="Walter F."/>
            <person name="Albersmeier A."/>
            <person name="Kalinowski J."/>
            <person name="Ruckert C."/>
        </authorList>
    </citation>
    <scope>NUCLEOTIDE SEQUENCE</scope>
    <source>
        <strain evidence="4">JCM 3276</strain>
    </source>
</reference>
<dbReference type="RefSeq" id="WP_189210299.1">
    <property type="nucleotide sequence ID" value="NZ_BMRB01000002.1"/>
</dbReference>
<dbReference type="Pfam" id="PF02482">
    <property type="entry name" value="Ribosomal_S30AE"/>
    <property type="match status" value="1"/>
</dbReference>
<feature type="domain" description="Sigma 54 modulation/S30EA ribosomal protein C-terminal" evidence="3">
    <location>
        <begin position="121"/>
        <end position="156"/>
    </location>
</feature>
<keyword evidence="1" id="KW-0810">Translation regulation</keyword>
<name>A0A918GEA1_9PSEU</name>
<evidence type="ECO:0000256" key="2">
    <source>
        <dbReference type="SAM" id="MobiDB-lite"/>
    </source>
</evidence>
<dbReference type="Gene3D" id="3.30.160.100">
    <property type="entry name" value="Ribosome hibernation promotion factor-like"/>
    <property type="match status" value="1"/>
</dbReference>
<organism evidence="4 5">
    <name type="scientific">Actinokineospora fastidiosa</name>
    <dbReference type="NCBI Taxonomy" id="1816"/>
    <lineage>
        <taxon>Bacteria</taxon>
        <taxon>Bacillati</taxon>
        <taxon>Actinomycetota</taxon>
        <taxon>Actinomycetes</taxon>
        <taxon>Pseudonocardiales</taxon>
        <taxon>Pseudonocardiaceae</taxon>
        <taxon>Actinokineospora</taxon>
    </lineage>
</organism>
<feature type="domain" description="Sigma 54 modulation/S30EA ribosomal protein C-terminal" evidence="3">
    <location>
        <begin position="195"/>
        <end position="238"/>
    </location>
</feature>
<feature type="region of interest" description="Disordered" evidence="2">
    <location>
        <begin position="101"/>
        <end position="122"/>
    </location>
</feature>